<gene>
    <name evidence="10" type="ORF">ACFFMS_24990</name>
</gene>
<accession>A0ABV5WLI6</accession>
<evidence type="ECO:0000259" key="9">
    <source>
        <dbReference type="Pfam" id="PF25198"/>
    </source>
</evidence>
<sequence length="409" mass="46778">MKIRIFLILFCLMMPFLSGCWSRVEVNDLAFVTATGVDKMENGKIRVTLQIAIPRMLGAPGQGGFGGEKDIGTKAVWIVSEKGVTIMDAYRKLQEKLPREIFLSHSRIIIIGEKMARAGVSPILDFFTRYREARMRSYVLFTKGEALKNLKFIPKFEKIPAEVMREEEERDMGLGVNLKDFTHMLVAEGVEPIAAEIELVPSNVIRGEESPNQKSQSKVETNESIEGAAIFKKDKLIGWMNDRETRGILWLRNKIKTGVITINIPKEKGNGKVSVQVFKSKTEIIPILKQGELSLRVKVRVNADLYENSSKMDLSNPREVLFLEKRLAEEIEERIQVTLDKAQNKFKSDIFGFGTAVQRKYPKEWENTFKARWDQEFPKLPAKINVDVTVDRTGLTKKSLMWEEKEFQE</sequence>
<proteinExistence type="inferred from homology"/>
<name>A0ABV5WLI6_9BACI</name>
<evidence type="ECO:0000256" key="6">
    <source>
        <dbReference type="ARBA" id="ARBA00023139"/>
    </source>
</evidence>
<evidence type="ECO:0000259" key="8">
    <source>
        <dbReference type="Pfam" id="PF05504"/>
    </source>
</evidence>
<dbReference type="Pfam" id="PF25198">
    <property type="entry name" value="Spore_GerAC_N"/>
    <property type="match status" value="1"/>
</dbReference>
<dbReference type="Proteomes" id="UP001589609">
    <property type="component" value="Unassembled WGS sequence"/>
</dbReference>
<comment type="caution">
    <text evidence="10">The sequence shown here is derived from an EMBL/GenBank/DDBJ whole genome shotgun (WGS) entry which is preliminary data.</text>
</comment>
<dbReference type="InterPro" id="IPR046953">
    <property type="entry name" value="Spore_GerAC-like_C"/>
</dbReference>
<organism evidence="10 11">
    <name type="scientific">Ectobacillus funiculus</name>
    <dbReference type="NCBI Taxonomy" id="137993"/>
    <lineage>
        <taxon>Bacteria</taxon>
        <taxon>Bacillati</taxon>
        <taxon>Bacillota</taxon>
        <taxon>Bacilli</taxon>
        <taxon>Bacillales</taxon>
        <taxon>Bacillaceae</taxon>
        <taxon>Ectobacillus</taxon>
    </lineage>
</organism>
<dbReference type="Gene3D" id="6.20.190.10">
    <property type="entry name" value="Nutrient germinant receptor protein C, domain 1"/>
    <property type="match status" value="1"/>
</dbReference>
<dbReference type="RefSeq" id="WP_379951664.1">
    <property type="nucleotide sequence ID" value="NZ_JBHMAF010000194.1"/>
</dbReference>
<keyword evidence="4" id="KW-0732">Signal</keyword>
<comment type="subcellular location">
    <subcellularLocation>
        <location evidence="1">Membrane</location>
        <topology evidence="1">Lipid-anchor</topology>
    </subcellularLocation>
</comment>
<dbReference type="Pfam" id="PF05504">
    <property type="entry name" value="Spore_GerAC"/>
    <property type="match status" value="1"/>
</dbReference>
<protein>
    <submittedName>
        <fullName evidence="10">Ger(X)C family spore germination protein</fullName>
    </submittedName>
</protein>
<keyword evidence="7" id="KW-0449">Lipoprotein</keyword>
<evidence type="ECO:0000256" key="1">
    <source>
        <dbReference type="ARBA" id="ARBA00004635"/>
    </source>
</evidence>
<evidence type="ECO:0000313" key="11">
    <source>
        <dbReference type="Proteomes" id="UP001589609"/>
    </source>
</evidence>
<dbReference type="PROSITE" id="PS51257">
    <property type="entry name" value="PROKAR_LIPOPROTEIN"/>
    <property type="match status" value="1"/>
</dbReference>
<dbReference type="InterPro" id="IPR057336">
    <property type="entry name" value="GerAC_N"/>
</dbReference>
<evidence type="ECO:0000256" key="3">
    <source>
        <dbReference type="ARBA" id="ARBA00022544"/>
    </source>
</evidence>
<dbReference type="EMBL" id="JBHMAF010000194">
    <property type="protein sequence ID" value="MFB9761504.1"/>
    <property type="molecule type" value="Genomic_DNA"/>
</dbReference>
<comment type="similarity">
    <text evidence="2">Belongs to the GerABKC lipoprotein family.</text>
</comment>
<dbReference type="PANTHER" id="PTHR35789">
    <property type="entry name" value="SPORE GERMINATION PROTEIN B3"/>
    <property type="match status" value="1"/>
</dbReference>
<evidence type="ECO:0000256" key="7">
    <source>
        <dbReference type="ARBA" id="ARBA00023288"/>
    </source>
</evidence>
<dbReference type="NCBIfam" id="TIGR02887">
    <property type="entry name" value="spore_ger_x_C"/>
    <property type="match status" value="1"/>
</dbReference>
<keyword evidence="3" id="KW-0309">Germination</keyword>
<keyword evidence="11" id="KW-1185">Reference proteome</keyword>
<dbReference type="Gene3D" id="3.30.300.210">
    <property type="entry name" value="Nutrient germinant receptor protein C, domain 3"/>
    <property type="match status" value="1"/>
</dbReference>
<keyword evidence="6" id="KW-0564">Palmitate</keyword>
<dbReference type="PANTHER" id="PTHR35789:SF1">
    <property type="entry name" value="SPORE GERMINATION PROTEIN B3"/>
    <property type="match status" value="1"/>
</dbReference>
<evidence type="ECO:0000313" key="10">
    <source>
        <dbReference type="EMBL" id="MFB9761504.1"/>
    </source>
</evidence>
<evidence type="ECO:0000256" key="5">
    <source>
        <dbReference type="ARBA" id="ARBA00023136"/>
    </source>
</evidence>
<feature type="domain" description="Spore germination protein N-terminal" evidence="9">
    <location>
        <begin position="23"/>
        <end position="198"/>
    </location>
</feature>
<feature type="domain" description="Spore germination GerAC-like C-terminal" evidence="8">
    <location>
        <begin position="226"/>
        <end position="394"/>
    </location>
</feature>
<dbReference type="InterPro" id="IPR008844">
    <property type="entry name" value="Spore_GerAC-like"/>
</dbReference>
<reference evidence="10 11" key="1">
    <citation type="submission" date="2024-09" db="EMBL/GenBank/DDBJ databases">
        <authorList>
            <person name="Sun Q."/>
            <person name="Mori K."/>
        </authorList>
    </citation>
    <scope>NUCLEOTIDE SEQUENCE [LARGE SCALE GENOMIC DNA]</scope>
    <source>
        <strain evidence="10 11">JCM 11201</strain>
    </source>
</reference>
<dbReference type="InterPro" id="IPR038501">
    <property type="entry name" value="Spore_GerAC_C_sf"/>
</dbReference>
<keyword evidence="5" id="KW-0472">Membrane</keyword>
<evidence type="ECO:0000256" key="4">
    <source>
        <dbReference type="ARBA" id="ARBA00022729"/>
    </source>
</evidence>
<evidence type="ECO:0000256" key="2">
    <source>
        <dbReference type="ARBA" id="ARBA00007886"/>
    </source>
</evidence>